<dbReference type="Gene3D" id="2.60.120.260">
    <property type="entry name" value="Galactose-binding domain-like"/>
    <property type="match status" value="1"/>
</dbReference>
<dbReference type="InterPro" id="IPR005084">
    <property type="entry name" value="CBM6"/>
</dbReference>
<evidence type="ECO:0000256" key="5">
    <source>
        <dbReference type="ARBA" id="ARBA00023326"/>
    </source>
</evidence>
<keyword evidence="4" id="KW-0326">Glycosidase</keyword>
<dbReference type="SUPFAM" id="SSF49265">
    <property type="entry name" value="Fibronectin type III"/>
    <property type="match status" value="1"/>
</dbReference>
<dbReference type="Pfam" id="PF00041">
    <property type="entry name" value="fn3"/>
    <property type="match status" value="2"/>
</dbReference>
<dbReference type="InterPro" id="IPR003961">
    <property type="entry name" value="FN3_dom"/>
</dbReference>
<dbReference type="CDD" id="cd04083">
    <property type="entry name" value="CBM35_Lmo2446-like"/>
    <property type="match status" value="1"/>
</dbReference>
<dbReference type="KEGG" id="cai:Caci_6974"/>
<keyword evidence="1" id="KW-0677">Repeat</keyword>
<dbReference type="Gene3D" id="2.60.40.1180">
    <property type="entry name" value="Golgi alpha-mannosidase II"/>
    <property type="match status" value="1"/>
</dbReference>
<dbReference type="InterPro" id="IPR008979">
    <property type="entry name" value="Galactose-bd-like_sf"/>
</dbReference>
<dbReference type="OrthoDB" id="176168at2"/>
<dbReference type="GO" id="GO:0000272">
    <property type="term" value="P:polysaccharide catabolic process"/>
    <property type="evidence" value="ECO:0007669"/>
    <property type="project" value="UniProtKB-KW"/>
</dbReference>
<accession>C7Q3N9</accession>
<dbReference type="HOGENOM" id="CLU_312534_0_0_11"/>
<dbReference type="CDD" id="cd00063">
    <property type="entry name" value="FN3"/>
    <property type="match status" value="2"/>
</dbReference>
<keyword evidence="11" id="KW-1185">Reference proteome</keyword>
<organism evidence="10 11">
    <name type="scientific">Catenulispora acidiphila (strain DSM 44928 / JCM 14897 / NBRC 102108 / NRRL B-24433 / ID139908)</name>
    <dbReference type="NCBI Taxonomy" id="479433"/>
    <lineage>
        <taxon>Bacteria</taxon>
        <taxon>Bacillati</taxon>
        <taxon>Actinomycetota</taxon>
        <taxon>Actinomycetes</taxon>
        <taxon>Catenulisporales</taxon>
        <taxon>Catenulisporaceae</taxon>
        <taxon>Catenulispora</taxon>
    </lineage>
</organism>
<dbReference type="InterPro" id="IPR017853">
    <property type="entry name" value="GH"/>
</dbReference>
<evidence type="ECO:0000256" key="4">
    <source>
        <dbReference type="ARBA" id="ARBA00023295"/>
    </source>
</evidence>
<feature type="domain" description="CBM6" evidence="9">
    <location>
        <begin position="502"/>
        <end position="630"/>
    </location>
</feature>
<dbReference type="Pfam" id="PF17801">
    <property type="entry name" value="Melibiase_C"/>
    <property type="match status" value="1"/>
</dbReference>
<dbReference type="Gene3D" id="3.20.20.70">
    <property type="entry name" value="Aldolase class I"/>
    <property type="match status" value="1"/>
</dbReference>
<dbReference type="RefSeq" id="WP_015795532.1">
    <property type="nucleotide sequence ID" value="NC_013131.1"/>
</dbReference>
<evidence type="ECO:0000256" key="3">
    <source>
        <dbReference type="ARBA" id="ARBA00023277"/>
    </source>
</evidence>
<dbReference type="CAZy" id="CBM35">
    <property type="family name" value="Carbohydrate-Binding Module Family 35"/>
</dbReference>
<protein>
    <submittedName>
        <fullName evidence="10">Cellulose-binding family II</fullName>
    </submittedName>
</protein>
<evidence type="ECO:0000256" key="2">
    <source>
        <dbReference type="ARBA" id="ARBA00022801"/>
    </source>
</evidence>
<gene>
    <name evidence="10" type="ordered locus">Caci_6974</name>
</gene>
<dbReference type="InterPro" id="IPR006311">
    <property type="entry name" value="TAT_signal"/>
</dbReference>
<dbReference type="SMART" id="SM00637">
    <property type="entry name" value="CBD_II"/>
    <property type="match status" value="1"/>
</dbReference>
<dbReference type="InterPro" id="IPR008965">
    <property type="entry name" value="CBM2/CBM3_carb-bd_dom_sf"/>
</dbReference>
<sequence precursor="true">MAISRRDLLKVGGTVVVGGSLLSAGSGSAAAASRGRGALVGSTAVAVSAVGTDSVDRDSVFTRGGSGPLYWSTYGYDYPNNNAQSQASWQANVTWVAKNLKPYGIDMACTDGWVDYTQATNSNGYILNYQDSWAMGWAGMSSYLSGLGLKMGVYYNPLWVTKSAYNDPSKTVVGRPDIPISSIVTAGDFFGGNKGTQEIYWVDVTKDGAKEFVQGYVNYFKQLGAVYLRGDFWAWYETGYDQNEGTVGVAHGSANYATALGWISEAAGDGLEVSVVMPNLLNHGQNERRYGDLIRIDDDCGSGGWNFLDGGRSSWQNYWTQWHTPFLGFTGFSDISGRGQMILDGDVLEMNSFGSDDERRTALTLFAMAGSPLIVGDRSDNIGSYLSFWQNNDILNINKAGFVGKPYYHNANPFSSDPTSRDPETWTGQLPDGTWLVALFNTTYSSVTKSIDFAGALGLAAGGTVHDVWNNTNLGQMTSYSASLPMHGVSLIKITPAGSGAPVYQSQVAAWGGGAMFDNAASGFSGNGYVDGLGSVGARVVFGVTGAGGTTPVTIRYANSGSAASLTISAKNVAGTVSGSTSVSLPGTGGAGTWSTVTVNLALAAGTNLITLERTSTDSGSVNLDSIQVGASSGGSTPPGAPGTPAASAITSNAVTLTWSAAAAGSNPIAGYQVYQVGSPDTVVASTAAGTLTATISGLTAATSYSFYVKAKDSAGTVGAASGTTAVTTAGSGGSTPPGAPGTPAASTITATAVTLTWSAAAAGSNAIAGYQVYEVGSPDTVVASTAAGTLTATISGLMSATQYGFYVKAKDSAGALGAASATKTVTTAAVSAGAAVSYAVQSDWGSGFSALVTITNTGTSAINNWTLGFTFAGNQHVTNGWNATWSQSGANVTASSESFNGAIAPGASVQIGFTGTYSGANAKPTAFTINGQPATTQ</sequence>
<dbReference type="SMART" id="SM00060">
    <property type="entry name" value="FN3"/>
    <property type="match status" value="2"/>
</dbReference>
<dbReference type="InterPro" id="IPR036116">
    <property type="entry name" value="FN3_sf"/>
</dbReference>
<dbReference type="SUPFAM" id="SSF51445">
    <property type="entry name" value="(Trans)glycosidases"/>
    <property type="match status" value="1"/>
</dbReference>
<keyword evidence="2" id="KW-0378">Hydrolase</keyword>
<feature type="domain" description="Fibronectin type-III" evidence="7">
    <location>
        <begin position="740"/>
        <end position="831"/>
    </location>
</feature>
<dbReference type="InterPro" id="IPR050964">
    <property type="entry name" value="Striated_Muscle_Regulatory"/>
</dbReference>
<dbReference type="PROSITE" id="PS50853">
    <property type="entry name" value="FN3"/>
    <property type="match status" value="2"/>
</dbReference>
<evidence type="ECO:0000259" key="7">
    <source>
        <dbReference type="PROSITE" id="PS50853"/>
    </source>
</evidence>
<evidence type="ECO:0000259" key="9">
    <source>
        <dbReference type="PROSITE" id="PS51175"/>
    </source>
</evidence>
<dbReference type="GO" id="GO:0004553">
    <property type="term" value="F:hydrolase activity, hydrolyzing O-glycosyl compounds"/>
    <property type="evidence" value="ECO:0007669"/>
    <property type="project" value="InterPro"/>
</dbReference>
<dbReference type="eggNOG" id="COG4733">
    <property type="taxonomic scope" value="Bacteria"/>
</dbReference>
<dbReference type="PROSITE" id="PS51175">
    <property type="entry name" value="CBM6"/>
    <property type="match status" value="1"/>
</dbReference>
<dbReference type="PROSITE" id="PS51173">
    <property type="entry name" value="CBM2"/>
    <property type="match status" value="1"/>
</dbReference>
<dbReference type="Pfam" id="PF03422">
    <property type="entry name" value="CBM_6"/>
    <property type="match status" value="1"/>
</dbReference>
<keyword evidence="3" id="KW-0119">Carbohydrate metabolism</keyword>
<dbReference type="Gene3D" id="2.60.40.10">
    <property type="entry name" value="Immunoglobulins"/>
    <property type="match status" value="2"/>
</dbReference>
<dbReference type="PANTHER" id="PTHR13817">
    <property type="entry name" value="TITIN"/>
    <property type="match status" value="1"/>
</dbReference>
<evidence type="ECO:0000256" key="6">
    <source>
        <dbReference type="SAM" id="MobiDB-lite"/>
    </source>
</evidence>
<feature type="domain" description="Fibronectin type-III" evidence="7">
    <location>
        <begin position="641"/>
        <end position="732"/>
    </location>
</feature>
<dbReference type="Proteomes" id="UP000000851">
    <property type="component" value="Chromosome"/>
</dbReference>
<dbReference type="CAZy" id="GH27">
    <property type="family name" value="Glycoside Hydrolase Family 27"/>
</dbReference>
<proteinExistence type="predicted"/>
<evidence type="ECO:0000259" key="8">
    <source>
        <dbReference type="PROSITE" id="PS51173"/>
    </source>
</evidence>
<dbReference type="eggNOG" id="COG5297">
    <property type="taxonomic scope" value="Bacteria"/>
</dbReference>
<reference evidence="10 11" key="1">
    <citation type="journal article" date="2009" name="Stand. Genomic Sci.">
        <title>Complete genome sequence of Catenulispora acidiphila type strain (ID 139908).</title>
        <authorList>
            <person name="Copeland A."/>
            <person name="Lapidus A."/>
            <person name="Glavina Del Rio T."/>
            <person name="Nolan M."/>
            <person name="Lucas S."/>
            <person name="Chen F."/>
            <person name="Tice H."/>
            <person name="Cheng J.F."/>
            <person name="Bruce D."/>
            <person name="Goodwin L."/>
            <person name="Pitluck S."/>
            <person name="Mikhailova N."/>
            <person name="Pati A."/>
            <person name="Ivanova N."/>
            <person name="Mavromatis K."/>
            <person name="Chen A."/>
            <person name="Palaniappan K."/>
            <person name="Chain P."/>
            <person name="Land M."/>
            <person name="Hauser L."/>
            <person name="Chang Y.J."/>
            <person name="Jeffries C.D."/>
            <person name="Chertkov O."/>
            <person name="Brettin T."/>
            <person name="Detter J.C."/>
            <person name="Han C."/>
            <person name="Ali Z."/>
            <person name="Tindall B.J."/>
            <person name="Goker M."/>
            <person name="Bristow J."/>
            <person name="Eisen J.A."/>
            <person name="Markowitz V."/>
            <person name="Hugenholtz P."/>
            <person name="Kyrpides N.C."/>
            <person name="Klenk H.P."/>
        </authorList>
    </citation>
    <scope>NUCLEOTIDE SEQUENCE [LARGE SCALE GENOMIC DNA]</scope>
    <source>
        <strain evidence="11">DSM 44928 / JCM 14897 / NBRC 102108 / NRRL B-24433 / ID139908</strain>
    </source>
</reference>
<dbReference type="SUPFAM" id="SSF51011">
    <property type="entry name" value="Glycosyl hydrolase domain"/>
    <property type="match status" value="1"/>
</dbReference>
<dbReference type="InterPro" id="IPR013785">
    <property type="entry name" value="Aldolase_TIM"/>
</dbReference>
<feature type="region of interest" description="Disordered" evidence="6">
    <location>
        <begin position="623"/>
        <end position="647"/>
    </location>
</feature>
<dbReference type="CAZy" id="CBM2">
    <property type="family name" value="Carbohydrate-Binding Module Family 2"/>
</dbReference>
<dbReference type="InParanoid" id="C7Q3N9"/>
<dbReference type="GO" id="GO:0030247">
    <property type="term" value="F:polysaccharide binding"/>
    <property type="evidence" value="ECO:0007669"/>
    <property type="project" value="UniProtKB-UniRule"/>
</dbReference>
<dbReference type="STRING" id="479433.Caci_6974"/>
<dbReference type="AlphaFoldDB" id="C7Q3N9"/>
<evidence type="ECO:0000313" key="10">
    <source>
        <dbReference type="EMBL" id="ACU75804.1"/>
    </source>
</evidence>
<evidence type="ECO:0000256" key="1">
    <source>
        <dbReference type="ARBA" id="ARBA00022737"/>
    </source>
</evidence>
<keyword evidence="5" id="KW-0624">Polysaccharide degradation</keyword>
<dbReference type="InterPro" id="IPR041233">
    <property type="entry name" value="Melibiase_C"/>
</dbReference>
<evidence type="ECO:0000313" key="11">
    <source>
        <dbReference type="Proteomes" id="UP000000851"/>
    </source>
</evidence>
<dbReference type="SUPFAM" id="SSF49384">
    <property type="entry name" value="Carbohydrate-binding domain"/>
    <property type="match status" value="1"/>
</dbReference>
<feature type="compositionally biased region" description="Low complexity" evidence="6">
    <location>
        <begin position="630"/>
        <end position="647"/>
    </location>
</feature>
<dbReference type="PANTHER" id="PTHR13817:SF73">
    <property type="entry name" value="FIBRONECTIN TYPE-III DOMAIN-CONTAINING PROTEIN"/>
    <property type="match status" value="1"/>
</dbReference>
<dbReference type="InterPro" id="IPR012291">
    <property type="entry name" value="CBM2_carb-bd_dom_sf"/>
</dbReference>
<dbReference type="InterPro" id="IPR013783">
    <property type="entry name" value="Ig-like_fold"/>
</dbReference>
<dbReference type="PROSITE" id="PS51318">
    <property type="entry name" value="TAT"/>
    <property type="match status" value="1"/>
</dbReference>
<name>C7Q3N9_CATAD</name>
<dbReference type="Pfam" id="PF00553">
    <property type="entry name" value="CBM_2"/>
    <property type="match status" value="1"/>
</dbReference>
<dbReference type="SUPFAM" id="SSF49785">
    <property type="entry name" value="Galactose-binding domain-like"/>
    <property type="match status" value="1"/>
</dbReference>
<dbReference type="InterPro" id="IPR013780">
    <property type="entry name" value="Glyco_hydro_b"/>
</dbReference>
<feature type="domain" description="CBM2" evidence="8">
    <location>
        <begin position="828"/>
        <end position="938"/>
    </location>
</feature>
<dbReference type="EMBL" id="CP001700">
    <property type="protein sequence ID" value="ACU75804.1"/>
    <property type="molecule type" value="Genomic_DNA"/>
</dbReference>
<dbReference type="InterPro" id="IPR001919">
    <property type="entry name" value="CBD2"/>
</dbReference>
<dbReference type="Gene3D" id="2.60.40.290">
    <property type="match status" value="1"/>
</dbReference>